<reference evidence="1 2" key="1">
    <citation type="submission" date="2017-09" db="EMBL/GenBank/DDBJ databases">
        <title>Bacterial strain isolated from the female urinary microbiota.</title>
        <authorList>
            <person name="Thomas-White K."/>
            <person name="Kumar N."/>
            <person name="Forster S."/>
            <person name="Putonti C."/>
            <person name="Lawley T."/>
            <person name="Wolfe A.J."/>
        </authorList>
    </citation>
    <scope>NUCLEOTIDE SEQUENCE [LARGE SCALE GENOMIC DNA]</scope>
    <source>
        <strain evidence="1 2">UMB0680</strain>
    </source>
</reference>
<proteinExistence type="predicted"/>
<keyword evidence="2" id="KW-1185">Reference proteome</keyword>
<evidence type="ECO:0000313" key="2">
    <source>
        <dbReference type="Proteomes" id="UP000235703"/>
    </source>
</evidence>
<gene>
    <name evidence="1" type="ORF">CJ198_12020</name>
</gene>
<dbReference type="Proteomes" id="UP000235703">
    <property type="component" value="Unassembled WGS sequence"/>
</dbReference>
<name>A0A2N6PF08_9MICO</name>
<accession>A0A2N6PF08</accession>
<protein>
    <recommendedName>
        <fullName evidence="3">TIGR03089 family protein</fullName>
    </recommendedName>
</protein>
<dbReference type="EMBL" id="PNFZ01000008">
    <property type="protein sequence ID" value="PMB97266.1"/>
    <property type="molecule type" value="Genomic_DNA"/>
</dbReference>
<dbReference type="OrthoDB" id="3396763at2"/>
<sequence length="214" mass="21859">MQQLIDTLSSRRYPVLTYLPADGERLELTGAVLANWVYKTTSLFAEAGVGPDLGVGIVTGETGPLHWRALAAMLAAFGLDAPVALLSPAAAPPGAEWVAFTDEANAADEITAEADEVFVYAAPALALAAEAPEGCIDFNSEVRAHPDVCPIPGSQVSLTLPGGTQVASTSRQVPTASGTELQTTGIPADAADLTALLAALMTGTVTLRGAAVTM</sequence>
<evidence type="ECO:0000313" key="1">
    <source>
        <dbReference type="EMBL" id="PMB97266.1"/>
    </source>
</evidence>
<dbReference type="RefSeq" id="WP_102162852.1">
    <property type="nucleotide sequence ID" value="NZ_PNFZ01000008.1"/>
</dbReference>
<dbReference type="AlphaFoldDB" id="A0A2N6PF08"/>
<comment type="caution">
    <text evidence="1">The sequence shown here is derived from an EMBL/GenBank/DDBJ whole genome shotgun (WGS) entry which is preliminary data.</text>
</comment>
<dbReference type="NCBIfam" id="TIGR03089">
    <property type="entry name" value="TIGR03089 family protein"/>
    <property type="match status" value="1"/>
</dbReference>
<evidence type="ECO:0008006" key="3">
    <source>
        <dbReference type="Google" id="ProtNLM"/>
    </source>
</evidence>
<dbReference type="InterPro" id="IPR017523">
    <property type="entry name" value="Rv3268"/>
</dbReference>
<organism evidence="1 2">
    <name type="scientific">Brevibacterium luteolum</name>
    <dbReference type="NCBI Taxonomy" id="199591"/>
    <lineage>
        <taxon>Bacteria</taxon>
        <taxon>Bacillati</taxon>
        <taxon>Actinomycetota</taxon>
        <taxon>Actinomycetes</taxon>
        <taxon>Micrococcales</taxon>
        <taxon>Brevibacteriaceae</taxon>
        <taxon>Brevibacterium</taxon>
    </lineage>
</organism>